<evidence type="ECO:0000256" key="1">
    <source>
        <dbReference type="SAM" id="MobiDB-lite"/>
    </source>
</evidence>
<dbReference type="STRING" id="1641165.XM38_15050"/>
<organism evidence="2 3">
    <name type="scientific">Halomicronema hongdechloris C2206</name>
    <dbReference type="NCBI Taxonomy" id="1641165"/>
    <lineage>
        <taxon>Bacteria</taxon>
        <taxon>Bacillati</taxon>
        <taxon>Cyanobacteriota</taxon>
        <taxon>Cyanophyceae</taxon>
        <taxon>Nodosilineales</taxon>
        <taxon>Nodosilineaceae</taxon>
        <taxon>Halomicronema</taxon>
    </lineage>
</organism>
<name>A0A1Z3HKZ0_9CYAN</name>
<reference evidence="2 3" key="1">
    <citation type="journal article" date="2016" name="Biochim. Biophys. Acta">
        <title>Characterization of red-shifted phycobilisomes isolated from the chlorophyll f-containing cyanobacterium Halomicronema hongdechloris.</title>
        <authorList>
            <person name="Li Y."/>
            <person name="Lin Y."/>
            <person name="Garvey C.J."/>
            <person name="Birch D."/>
            <person name="Corkery R.W."/>
            <person name="Loughlin P.C."/>
            <person name="Scheer H."/>
            <person name="Willows R.D."/>
            <person name="Chen M."/>
        </authorList>
    </citation>
    <scope>NUCLEOTIDE SEQUENCE [LARGE SCALE GENOMIC DNA]</scope>
    <source>
        <strain evidence="2 3">C2206</strain>
    </source>
</reference>
<feature type="region of interest" description="Disordered" evidence="1">
    <location>
        <begin position="1"/>
        <end position="25"/>
    </location>
</feature>
<evidence type="ECO:0000313" key="3">
    <source>
        <dbReference type="Proteomes" id="UP000191901"/>
    </source>
</evidence>
<sequence>MATPQVLRRQQGLAEPTWTSGEDATPIEPPLLWGFMPLEDGWAQVPVPNLSEQIYLDSRVAGSLATAAETSPLLQGAVALGNDHPQVLSRYRQEQPWNLTLTNAAHLDGTWTLASTAAGLELRRIALTLEQPEITLNGLFWLSTGKPRRQDALPDLEDWIAGVRSHPLRTLAPDGGIFPPVLTLTLDTLELSRRSAAEERSSAQLQGWQFTYAVDTTERTWILEDDTERLRLPCCSGWWTRECCRRIASVATAP</sequence>
<keyword evidence="3" id="KW-1185">Reference proteome</keyword>
<dbReference type="AlphaFoldDB" id="A0A1Z3HKZ0"/>
<dbReference type="Proteomes" id="UP000191901">
    <property type="component" value="Chromosome"/>
</dbReference>
<dbReference type="EMBL" id="CP021983">
    <property type="protein sequence ID" value="ASC70968.1"/>
    <property type="molecule type" value="Genomic_DNA"/>
</dbReference>
<accession>A0A1Z3HKZ0</accession>
<gene>
    <name evidence="2" type="ORF">XM38_019170</name>
</gene>
<proteinExistence type="predicted"/>
<dbReference type="KEGG" id="hhg:XM38_019170"/>
<evidence type="ECO:0000313" key="2">
    <source>
        <dbReference type="EMBL" id="ASC70968.1"/>
    </source>
</evidence>
<protein>
    <submittedName>
        <fullName evidence="2">Uncharacterized protein</fullName>
    </submittedName>
</protein>